<dbReference type="GO" id="GO:0005634">
    <property type="term" value="C:nucleus"/>
    <property type="evidence" value="ECO:0007669"/>
    <property type="project" value="UniProtKB-SubCell"/>
</dbReference>
<evidence type="ECO:0000256" key="2">
    <source>
        <dbReference type="ARBA" id="ARBA00006991"/>
    </source>
</evidence>
<comment type="similarity">
    <text evidence="2">Belongs to the krueppel C2H2-type zinc-finger protein family.</text>
</comment>
<evidence type="ECO:0000256" key="7">
    <source>
        <dbReference type="ARBA" id="ARBA00023015"/>
    </source>
</evidence>
<dbReference type="GO" id="GO:0008270">
    <property type="term" value="F:zinc ion binding"/>
    <property type="evidence" value="ECO:0007669"/>
    <property type="project" value="UniProtKB-KW"/>
</dbReference>
<dbReference type="Proteomes" id="UP001497623">
    <property type="component" value="Unassembled WGS sequence"/>
</dbReference>
<dbReference type="Gene3D" id="3.30.160.60">
    <property type="entry name" value="Classic Zinc Finger"/>
    <property type="match status" value="1"/>
</dbReference>
<keyword evidence="8" id="KW-0238">DNA-binding</keyword>
<dbReference type="GO" id="GO:0000981">
    <property type="term" value="F:DNA-binding transcription factor activity, RNA polymerase II-specific"/>
    <property type="evidence" value="ECO:0007669"/>
    <property type="project" value="TreeGrafter"/>
</dbReference>
<feature type="compositionally biased region" description="Polar residues" evidence="12">
    <location>
        <begin position="37"/>
        <end position="55"/>
    </location>
</feature>
<dbReference type="InterPro" id="IPR013087">
    <property type="entry name" value="Znf_C2H2_type"/>
</dbReference>
<accession>A0AAV2PZJ0</accession>
<evidence type="ECO:0000256" key="12">
    <source>
        <dbReference type="SAM" id="MobiDB-lite"/>
    </source>
</evidence>
<evidence type="ECO:0000256" key="8">
    <source>
        <dbReference type="ARBA" id="ARBA00023125"/>
    </source>
</evidence>
<feature type="region of interest" description="Disordered" evidence="12">
    <location>
        <begin position="1"/>
        <end position="55"/>
    </location>
</feature>
<dbReference type="PROSITE" id="PS00028">
    <property type="entry name" value="ZINC_FINGER_C2H2_1"/>
    <property type="match status" value="1"/>
</dbReference>
<keyword evidence="7" id="KW-0805">Transcription regulation</keyword>
<dbReference type="SUPFAM" id="SSF57667">
    <property type="entry name" value="beta-beta-alpha zinc fingers"/>
    <property type="match status" value="1"/>
</dbReference>
<organism evidence="14 15">
    <name type="scientific">Meganyctiphanes norvegica</name>
    <name type="common">Northern krill</name>
    <name type="synonym">Thysanopoda norvegica</name>
    <dbReference type="NCBI Taxonomy" id="48144"/>
    <lineage>
        <taxon>Eukaryota</taxon>
        <taxon>Metazoa</taxon>
        <taxon>Ecdysozoa</taxon>
        <taxon>Arthropoda</taxon>
        <taxon>Crustacea</taxon>
        <taxon>Multicrustacea</taxon>
        <taxon>Malacostraca</taxon>
        <taxon>Eumalacostraca</taxon>
        <taxon>Eucarida</taxon>
        <taxon>Euphausiacea</taxon>
        <taxon>Euphausiidae</taxon>
        <taxon>Meganyctiphanes</taxon>
    </lineage>
</organism>
<dbReference type="PROSITE" id="PS50157">
    <property type="entry name" value="ZINC_FINGER_C2H2_2"/>
    <property type="match status" value="1"/>
</dbReference>
<reference evidence="14 15" key="1">
    <citation type="submission" date="2024-05" db="EMBL/GenBank/DDBJ databases">
        <authorList>
            <person name="Wallberg A."/>
        </authorList>
    </citation>
    <scope>NUCLEOTIDE SEQUENCE [LARGE SCALE GENOMIC DNA]</scope>
</reference>
<feature type="non-terminal residue" evidence="14">
    <location>
        <position position="124"/>
    </location>
</feature>
<dbReference type="InterPro" id="IPR051967">
    <property type="entry name" value="Krueppel_C2H2-ZF"/>
</dbReference>
<evidence type="ECO:0000313" key="14">
    <source>
        <dbReference type="EMBL" id="CAL4066299.1"/>
    </source>
</evidence>
<dbReference type="PANTHER" id="PTHR45925">
    <property type="entry name" value="ZINC FINGER PROTEIN"/>
    <property type="match status" value="1"/>
</dbReference>
<proteinExistence type="inferred from homology"/>
<keyword evidence="4" id="KW-0677">Repeat</keyword>
<evidence type="ECO:0000256" key="5">
    <source>
        <dbReference type="ARBA" id="ARBA00022771"/>
    </source>
</evidence>
<evidence type="ECO:0000259" key="13">
    <source>
        <dbReference type="PROSITE" id="PS50157"/>
    </source>
</evidence>
<evidence type="ECO:0000313" key="15">
    <source>
        <dbReference type="Proteomes" id="UP001497623"/>
    </source>
</evidence>
<evidence type="ECO:0000256" key="3">
    <source>
        <dbReference type="ARBA" id="ARBA00022723"/>
    </source>
</evidence>
<dbReference type="SMART" id="SM00355">
    <property type="entry name" value="ZnF_C2H2"/>
    <property type="match status" value="1"/>
</dbReference>
<name>A0AAV2PZJ0_MEGNR</name>
<evidence type="ECO:0000256" key="10">
    <source>
        <dbReference type="ARBA" id="ARBA00023242"/>
    </source>
</evidence>
<comment type="caution">
    <text evidence="14">The sequence shown here is derived from an EMBL/GenBank/DDBJ whole genome shotgun (WGS) entry which is preliminary data.</text>
</comment>
<keyword evidence="15" id="KW-1185">Reference proteome</keyword>
<comment type="subcellular location">
    <subcellularLocation>
        <location evidence="1">Nucleus</location>
    </subcellularLocation>
</comment>
<dbReference type="EMBL" id="CAXKWB010002159">
    <property type="protein sequence ID" value="CAL4066299.1"/>
    <property type="molecule type" value="Genomic_DNA"/>
</dbReference>
<dbReference type="GO" id="GO:0000978">
    <property type="term" value="F:RNA polymerase II cis-regulatory region sequence-specific DNA binding"/>
    <property type="evidence" value="ECO:0007669"/>
    <property type="project" value="TreeGrafter"/>
</dbReference>
<keyword evidence="3" id="KW-0479">Metal-binding</keyword>
<keyword evidence="6" id="KW-0862">Zinc</keyword>
<protein>
    <recommendedName>
        <fullName evidence="13">C2H2-type domain-containing protein</fullName>
    </recommendedName>
</protein>
<evidence type="ECO:0000256" key="11">
    <source>
        <dbReference type="PROSITE-ProRule" id="PRU00042"/>
    </source>
</evidence>
<evidence type="ECO:0000256" key="4">
    <source>
        <dbReference type="ARBA" id="ARBA00022737"/>
    </source>
</evidence>
<gene>
    <name evidence="14" type="ORF">MNOR_LOCUS5546</name>
</gene>
<keyword evidence="10" id="KW-0539">Nucleus</keyword>
<evidence type="ECO:0000256" key="1">
    <source>
        <dbReference type="ARBA" id="ARBA00004123"/>
    </source>
</evidence>
<feature type="domain" description="C2H2-type" evidence="13">
    <location>
        <begin position="86"/>
        <end position="113"/>
    </location>
</feature>
<dbReference type="AlphaFoldDB" id="A0AAV2PZJ0"/>
<dbReference type="InterPro" id="IPR036236">
    <property type="entry name" value="Znf_C2H2_sf"/>
</dbReference>
<sequence length="124" mass="14093">MHQPITSRTFMNPNKSTSIRTLNQDPRSGYSHDALESLTSSSPSYNYNHAQESNPQLQLQQQLDNSPGSICEPMNVYDPTDGFKKFKCPYCSMTMKSRGNMLVHIRVHTGDKPYSCHLCDYRSA</sequence>
<evidence type="ECO:0000256" key="9">
    <source>
        <dbReference type="ARBA" id="ARBA00023163"/>
    </source>
</evidence>
<keyword evidence="9" id="KW-0804">Transcription</keyword>
<evidence type="ECO:0000256" key="6">
    <source>
        <dbReference type="ARBA" id="ARBA00022833"/>
    </source>
</evidence>
<feature type="compositionally biased region" description="Polar residues" evidence="12">
    <location>
        <begin position="1"/>
        <end position="26"/>
    </location>
</feature>
<keyword evidence="5 11" id="KW-0863">Zinc-finger</keyword>